<keyword evidence="4 8" id="KW-0812">Transmembrane</keyword>
<keyword evidence="5 8" id="KW-1133">Transmembrane helix</keyword>
<evidence type="ECO:0000313" key="12">
    <source>
        <dbReference type="Proteomes" id="UP000316199"/>
    </source>
</evidence>
<evidence type="ECO:0000256" key="8">
    <source>
        <dbReference type="HAMAP-Rule" id="MF_00509"/>
    </source>
</evidence>
<evidence type="ECO:0000256" key="4">
    <source>
        <dbReference type="ARBA" id="ARBA00022692"/>
    </source>
</evidence>
<evidence type="ECO:0000259" key="10">
    <source>
        <dbReference type="SMART" id="SM00771"/>
    </source>
</evidence>
<evidence type="ECO:0000256" key="7">
    <source>
        <dbReference type="ARBA" id="ARBA00023306"/>
    </source>
</evidence>
<sequence length="257" mass="29114">MEYDLRQWLFVLGPVLIIAILLHGYWRMLNGRNDLKMGLDKKFVSKVGEELAADDLITLTAELPNGGARFKKVSSYNSSEENPELGEILKPRAIDHKVYRQLGKDSLEGIQKTRSIEDSAQLEKSVILNVFSSGDFFDGQQLLEILVNLNMTFGERNIFHRCSEDGDPVFSLASAIEPGTFDLVDLESQKIPGVTMFMHVHKLVDPEDAYDKMLEVAETIAKDLDGLIKDETRSVVTAQTIEHCRQEIRDFQFRYSA</sequence>
<proteinExistence type="inferred from homology"/>
<reference evidence="11 12" key="1">
    <citation type="submission" date="2019-02" db="EMBL/GenBank/DDBJ databases">
        <title>Prokaryotic population dynamics and viral predation in marine succession experiment using metagenomics: the confinement effect.</title>
        <authorList>
            <person name="Haro-Moreno J.M."/>
            <person name="Rodriguez-Valera F."/>
            <person name="Lopez-Perez M."/>
        </authorList>
    </citation>
    <scope>NUCLEOTIDE SEQUENCE [LARGE SCALE GENOMIC DNA]</scope>
    <source>
        <strain evidence="11">MED-G157</strain>
    </source>
</reference>
<name>A0A520RZN7_9GAMM</name>
<evidence type="ECO:0000256" key="2">
    <source>
        <dbReference type="ARBA" id="ARBA00022519"/>
    </source>
</evidence>
<dbReference type="GO" id="GO:0000917">
    <property type="term" value="P:division septum assembly"/>
    <property type="evidence" value="ECO:0007669"/>
    <property type="project" value="TreeGrafter"/>
</dbReference>
<dbReference type="InterPro" id="IPR011919">
    <property type="entry name" value="Cell_div_ZipA"/>
</dbReference>
<keyword evidence="2 8" id="KW-0997">Cell inner membrane</keyword>
<comment type="similarity">
    <text evidence="8 9">Belongs to the ZipA family.</text>
</comment>
<dbReference type="GO" id="GO:0005886">
    <property type="term" value="C:plasma membrane"/>
    <property type="evidence" value="ECO:0007669"/>
    <property type="project" value="UniProtKB-SubCell"/>
</dbReference>
<dbReference type="Pfam" id="PF04354">
    <property type="entry name" value="ZipA_C"/>
    <property type="match status" value="1"/>
</dbReference>
<keyword evidence="6 8" id="KW-0472">Membrane</keyword>
<evidence type="ECO:0000256" key="3">
    <source>
        <dbReference type="ARBA" id="ARBA00022618"/>
    </source>
</evidence>
<evidence type="ECO:0000256" key="6">
    <source>
        <dbReference type="ARBA" id="ARBA00023136"/>
    </source>
</evidence>
<evidence type="ECO:0000256" key="5">
    <source>
        <dbReference type="ARBA" id="ARBA00022989"/>
    </source>
</evidence>
<keyword evidence="1 8" id="KW-1003">Cell membrane</keyword>
<dbReference type="Proteomes" id="UP000316199">
    <property type="component" value="Unassembled WGS sequence"/>
</dbReference>
<dbReference type="HAMAP" id="MF_00509">
    <property type="entry name" value="ZipA"/>
    <property type="match status" value="1"/>
</dbReference>
<keyword evidence="3 8" id="KW-0132">Cell division</keyword>
<dbReference type="SMART" id="SM00771">
    <property type="entry name" value="ZipA_C"/>
    <property type="match status" value="1"/>
</dbReference>
<evidence type="ECO:0000256" key="9">
    <source>
        <dbReference type="RuleBase" id="RU003612"/>
    </source>
</evidence>
<feature type="transmembrane region" description="Helical" evidence="8">
    <location>
        <begin position="6"/>
        <end position="26"/>
    </location>
</feature>
<dbReference type="PANTHER" id="PTHR38685:SF1">
    <property type="entry name" value="CELL DIVISION PROTEIN ZIPA"/>
    <property type="match status" value="1"/>
</dbReference>
<keyword evidence="7 8" id="KW-0131">Cell cycle</keyword>
<feature type="domain" description="ZipA C-terminal FtsZ-binding" evidence="10">
    <location>
        <begin position="122"/>
        <end position="248"/>
    </location>
</feature>
<dbReference type="Gene3D" id="3.30.1400.10">
    <property type="entry name" value="ZipA, C-terminal FtsZ-binding domain"/>
    <property type="match status" value="1"/>
</dbReference>
<comment type="function">
    <text evidence="8 9">Essential cell division protein that stabilizes the FtsZ protofilaments by cross-linking them and that serves as a cytoplasmic membrane anchor for the Z ring. Also required for the recruitment to the septal ring of downstream cell division proteins.</text>
</comment>
<dbReference type="GO" id="GO:0032153">
    <property type="term" value="C:cell division site"/>
    <property type="evidence" value="ECO:0007669"/>
    <property type="project" value="UniProtKB-UniRule"/>
</dbReference>
<dbReference type="PANTHER" id="PTHR38685">
    <property type="entry name" value="CELL DIVISION PROTEIN ZIPA"/>
    <property type="match status" value="1"/>
</dbReference>
<dbReference type="InterPro" id="IPR036765">
    <property type="entry name" value="ZipA_FtsZ-bd_C_sf"/>
</dbReference>
<protein>
    <recommendedName>
        <fullName evidence="8 9">Cell division protein ZipA</fullName>
    </recommendedName>
</protein>
<comment type="subcellular location">
    <subcellularLocation>
        <location evidence="8">Cell inner membrane</location>
        <topology evidence="8">Single-pass type I membrane protein</topology>
    </subcellularLocation>
    <text evidence="8">Localizes to the Z ring in an FtsZ-dependent manner.</text>
</comment>
<evidence type="ECO:0000256" key="1">
    <source>
        <dbReference type="ARBA" id="ARBA00022475"/>
    </source>
</evidence>
<dbReference type="GO" id="GO:0043093">
    <property type="term" value="P:FtsZ-dependent cytokinesis"/>
    <property type="evidence" value="ECO:0007669"/>
    <property type="project" value="UniProtKB-UniRule"/>
</dbReference>
<organism evidence="11 12">
    <name type="scientific">OM182 bacterium</name>
    <dbReference type="NCBI Taxonomy" id="2510334"/>
    <lineage>
        <taxon>Bacteria</taxon>
        <taxon>Pseudomonadati</taxon>
        <taxon>Pseudomonadota</taxon>
        <taxon>Gammaproteobacteria</taxon>
        <taxon>OMG group</taxon>
        <taxon>OM182 clade</taxon>
    </lineage>
</organism>
<accession>A0A520RZN7</accession>
<comment type="subunit">
    <text evidence="8">Interacts with FtsZ via their C-terminal domains.</text>
</comment>
<dbReference type="SUPFAM" id="SSF64383">
    <property type="entry name" value="Cell-division protein ZipA, C-terminal domain"/>
    <property type="match status" value="1"/>
</dbReference>
<dbReference type="EMBL" id="SHAG01000028">
    <property type="protein sequence ID" value="RZO75655.1"/>
    <property type="molecule type" value="Genomic_DNA"/>
</dbReference>
<dbReference type="AlphaFoldDB" id="A0A520RZN7"/>
<gene>
    <name evidence="8" type="primary">zipA</name>
    <name evidence="11" type="ORF">EVA68_06440</name>
</gene>
<evidence type="ECO:0000313" key="11">
    <source>
        <dbReference type="EMBL" id="RZO75655.1"/>
    </source>
</evidence>
<dbReference type="InterPro" id="IPR007449">
    <property type="entry name" value="ZipA_FtsZ-bd_C"/>
</dbReference>
<comment type="caution">
    <text evidence="11">The sequence shown here is derived from an EMBL/GenBank/DDBJ whole genome shotgun (WGS) entry which is preliminary data.</text>
</comment>